<dbReference type="InterPro" id="IPR044294">
    <property type="entry name" value="Lipase-like"/>
</dbReference>
<accession>A0A0G4HYM7</accession>
<feature type="domain" description="DUF676" evidence="1">
    <location>
        <begin position="1"/>
        <end position="131"/>
    </location>
</feature>
<dbReference type="PANTHER" id="PTHR12482">
    <property type="entry name" value="LIPASE ROG1-RELATED-RELATED"/>
    <property type="match status" value="1"/>
</dbReference>
<reference evidence="2" key="1">
    <citation type="submission" date="2014-11" db="EMBL/GenBank/DDBJ databases">
        <authorList>
            <person name="Otto D Thomas"/>
            <person name="Naeem Raeece"/>
        </authorList>
    </citation>
    <scope>NUCLEOTIDE SEQUENCE</scope>
</reference>
<gene>
    <name evidence="2" type="ORF">Cvel_33642</name>
</gene>
<dbReference type="EMBL" id="CDMZ01004400">
    <property type="protein sequence ID" value="CEM49642.1"/>
    <property type="molecule type" value="Genomic_DNA"/>
</dbReference>
<dbReference type="Gene3D" id="3.40.50.1820">
    <property type="entry name" value="alpha/beta hydrolase"/>
    <property type="match status" value="1"/>
</dbReference>
<dbReference type="Pfam" id="PF05057">
    <property type="entry name" value="DUF676"/>
    <property type="match status" value="1"/>
</dbReference>
<sequence length="207" mass="23832">EVRQFVKDWAPGGSLSRLSFVAHSLGGLIVRAALPHLKDLWEHLYLFMTLSSPHLGYMYNSNKLVDAGMWVLKTWRRSLCLQQLSMTDAKEPRDCFIYKLSKEQGLSEFKFVALVSSWQDNYAPFDSARIEVSSKAAQDAKFGPVFTQMAKNLLGKVNPRRLIRFDVNYKIPEKNLDTFIGRAAHIQFLENQVLMRMLLHCYAPLFK</sequence>
<dbReference type="AlphaFoldDB" id="A0A0G4HYM7"/>
<dbReference type="PANTHER" id="PTHR12482:SF5">
    <property type="entry name" value="DUF676 DOMAIN-CONTAINING PROTEIN"/>
    <property type="match status" value="1"/>
</dbReference>
<proteinExistence type="predicted"/>
<name>A0A0G4HYM7_9ALVE</name>
<feature type="non-terminal residue" evidence="2">
    <location>
        <position position="1"/>
    </location>
</feature>
<organism evidence="2">
    <name type="scientific">Chromera velia CCMP2878</name>
    <dbReference type="NCBI Taxonomy" id="1169474"/>
    <lineage>
        <taxon>Eukaryota</taxon>
        <taxon>Sar</taxon>
        <taxon>Alveolata</taxon>
        <taxon>Colpodellida</taxon>
        <taxon>Chromeraceae</taxon>
        <taxon>Chromera</taxon>
    </lineage>
</organism>
<dbReference type="InterPro" id="IPR007751">
    <property type="entry name" value="DUF676_lipase-like"/>
</dbReference>
<evidence type="ECO:0000313" key="2">
    <source>
        <dbReference type="EMBL" id="CEM49642.1"/>
    </source>
</evidence>
<evidence type="ECO:0000259" key="1">
    <source>
        <dbReference type="Pfam" id="PF05057"/>
    </source>
</evidence>
<dbReference type="SUPFAM" id="SSF53474">
    <property type="entry name" value="alpha/beta-Hydrolases"/>
    <property type="match status" value="1"/>
</dbReference>
<dbReference type="VEuPathDB" id="CryptoDB:Cvel_33642"/>
<protein>
    <recommendedName>
        <fullName evidence="1">DUF676 domain-containing protein</fullName>
    </recommendedName>
</protein>
<dbReference type="InterPro" id="IPR029058">
    <property type="entry name" value="AB_hydrolase_fold"/>
</dbReference>